<sequence length="695" mass="77720">MAASSPASKNIASICGNCRRRRNFRMTLHKSTLCFLILAMSYNFLARSDPVCKAPKDDHVKCAKWSAKGECEANPKYMHLHCPASCGVSSLLNSCATADGGDIYDLRTYGGDNMEELCRWITMNGSRAVFLLLLGPSCLEGNGVGKNNWTLECSDMVQTWRRLGREQAELAGRGAPSVDLWTARCERPDPSGDLCHRAMTNSPPPADGTLLLQWMGGGQWVAVMPRDSLPSEQLLKMRFQEAILRGTSDEFEEINLSFGEPLSGIIQQNWNKRQEHWSPPSAAPRNVVFPMYWSLGLNNYKMEFRRAVVIARVTNRTLCLTPMEDGRTYARNSAEATAIEDIYDVEILGNFVQTIPTTECPRLDTCISTFGLCGRPPNVIYTDVVVSTEEYRRRTLRYGGGDWAGCLSPVRCGVGPEVPVELHREMWLHLRKPPYILQAAREWISGMFGTGHDASSPLNYLSLHWRFEEDVCPRSGHRVGECVWTMDGPVSMSHEDLVSSILTASVASGGIRRLFIATDGRRRDGDDLVDALHQTLVIHHGFDVKESRDWKCDAACWERIKMPKLSKEKKIDEIILGNFFSELEQQLVAFSSYAIGSSRSSWYFEALFDRASREGNNVAFNILMEVEMGMHAMSPDLHKQKNIPFPSVSAMDGMRFGFLGEPVNCNYQYSGTKGTKQKEVRATDGSSGICCQVNC</sequence>
<dbReference type="PANTHER" id="PTHR13398">
    <property type="entry name" value="GDP-FUCOSE PROTEIN O-FUCOSYLTRANSFERASE 2"/>
    <property type="match status" value="1"/>
</dbReference>
<dbReference type="AlphaFoldDB" id="A0A7S1FP64"/>
<keyword evidence="1" id="KW-0808">Transferase</keyword>
<dbReference type="Gene3D" id="3.40.50.11350">
    <property type="match status" value="1"/>
</dbReference>
<organism evidence="5">
    <name type="scientific">Corethron hystrix</name>
    <dbReference type="NCBI Taxonomy" id="216773"/>
    <lineage>
        <taxon>Eukaryota</taxon>
        <taxon>Sar</taxon>
        <taxon>Stramenopiles</taxon>
        <taxon>Ochrophyta</taxon>
        <taxon>Bacillariophyta</taxon>
        <taxon>Coscinodiscophyceae</taxon>
        <taxon>Corethrophycidae</taxon>
        <taxon>Corethrales</taxon>
        <taxon>Corethraceae</taxon>
        <taxon>Corethron</taxon>
    </lineage>
</organism>
<evidence type="ECO:0000313" key="5">
    <source>
        <dbReference type="EMBL" id="CAD8878885.1"/>
    </source>
</evidence>
<accession>A0A7S1FP64</accession>
<dbReference type="GO" id="GO:0006004">
    <property type="term" value="P:fucose metabolic process"/>
    <property type="evidence" value="ECO:0007669"/>
    <property type="project" value="UniProtKB-KW"/>
</dbReference>
<dbReference type="SMART" id="SM00254">
    <property type="entry name" value="ShKT"/>
    <property type="match status" value="1"/>
</dbReference>
<dbReference type="InterPro" id="IPR003582">
    <property type="entry name" value="ShKT_dom"/>
</dbReference>
<dbReference type="EMBL" id="HBFR01008393">
    <property type="protein sequence ID" value="CAD8878885.1"/>
    <property type="molecule type" value="Transcribed_RNA"/>
</dbReference>
<keyword evidence="2" id="KW-0294">Fucose metabolism</keyword>
<evidence type="ECO:0000256" key="3">
    <source>
        <dbReference type="ARBA" id="ARBA00023277"/>
    </source>
</evidence>
<evidence type="ECO:0000256" key="2">
    <source>
        <dbReference type="ARBA" id="ARBA00023253"/>
    </source>
</evidence>
<reference evidence="5" key="1">
    <citation type="submission" date="2021-01" db="EMBL/GenBank/DDBJ databases">
        <authorList>
            <person name="Corre E."/>
            <person name="Pelletier E."/>
            <person name="Niang G."/>
            <person name="Scheremetjew M."/>
            <person name="Finn R."/>
            <person name="Kale V."/>
            <person name="Holt S."/>
            <person name="Cochrane G."/>
            <person name="Meng A."/>
            <person name="Brown T."/>
            <person name="Cohen L."/>
        </authorList>
    </citation>
    <scope>NUCLEOTIDE SEQUENCE</scope>
    <source>
        <strain evidence="5">308</strain>
    </source>
</reference>
<evidence type="ECO:0000259" key="4">
    <source>
        <dbReference type="PROSITE" id="PS51670"/>
    </source>
</evidence>
<dbReference type="GO" id="GO:0046922">
    <property type="term" value="F:peptide-O-fucosyltransferase activity"/>
    <property type="evidence" value="ECO:0007669"/>
    <property type="project" value="InterPro"/>
</dbReference>
<dbReference type="PANTHER" id="PTHR13398:SF0">
    <property type="entry name" value="GDP-FUCOSE PROTEIN O-FUCOSYLTRANSFERASE 2"/>
    <property type="match status" value="1"/>
</dbReference>
<dbReference type="InterPro" id="IPR045130">
    <property type="entry name" value="OFUT2-like"/>
</dbReference>
<dbReference type="PROSITE" id="PS51670">
    <property type="entry name" value="SHKT"/>
    <property type="match status" value="1"/>
</dbReference>
<dbReference type="CDD" id="cd11296">
    <property type="entry name" value="O-FucT_like"/>
    <property type="match status" value="1"/>
</dbReference>
<name>A0A7S1FP64_9STRA</name>
<proteinExistence type="predicted"/>
<dbReference type="GO" id="GO:0005783">
    <property type="term" value="C:endoplasmic reticulum"/>
    <property type="evidence" value="ECO:0007669"/>
    <property type="project" value="UniProtKB-SubCell"/>
</dbReference>
<gene>
    <name evidence="5" type="ORF">CHYS00102_LOCUS6069</name>
</gene>
<keyword evidence="3" id="KW-0119">Carbohydrate metabolism</keyword>
<dbReference type="Pfam" id="PF01549">
    <property type="entry name" value="ShK"/>
    <property type="match status" value="1"/>
</dbReference>
<evidence type="ECO:0000256" key="1">
    <source>
        <dbReference type="ARBA" id="ARBA00022679"/>
    </source>
</evidence>
<protein>
    <recommendedName>
        <fullName evidence="4">ShKT domain-containing protein</fullName>
    </recommendedName>
</protein>
<feature type="domain" description="ShKT" evidence="4">
    <location>
        <begin position="52"/>
        <end position="95"/>
    </location>
</feature>